<evidence type="ECO:0000313" key="3">
    <source>
        <dbReference type="Proteomes" id="UP001153269"/>
    </source>
</evidence>
<sequence length="115" mass="12767">MAHCIVLLSFDTRWRHAPAPSYAIEAHCQQSAPGRGGRGGVKLEEDIPSVKKSIQQATSQASKLLQPHIHDNKKLEDFINQLMTMEAVITQVRSLKAKFAVNEGESEEDTAELEK</sequence>
<evidence type="ECO:0000259" key="1">
    <source>
        <dbReference type="Pfam" id="PF19533"/>
    </source>
</evidence>
<gene>
    <name evidence="2" type="ORF">PLEPLA_LOCUS4409</name>
</gene>
<reference evidence="2" key="1">
    <citation type="submission" date="2020-03" db="EMBL/GenBank/DDBJ databases">
        <authorList>
            <person name="Weist P."/>
        </authorList>
    </citation>
    <scope>NUCLEOTIDE SEQUENCE</scope>
</reference>
<dbReference type="Proteomes" id="UP001153269">
    <property type="component" value="Unassembled WGS sequence"/>
</dbReference>
<keyword evidence="3" id="KW-1185">Reference proteome</keyword>
<proteinExistence type="predicted"/>
<evidence type="ECO:0000313" key="2">
    <source>
        <dbReference type="EMBL" id="CAB1416618.1"/>
    </source>
</evidence>
<dbReference type="AlphaFoldDB" id="A0A9N7TQV8"/>
<dbReference type="InterPro" id="IPR045698">
    <property type="entry name" value="Rab3GAP1_C"/>
</dbReference>
<comment type="caution">
    <text evidence="2">The sequence shown here is derived from an EMBL/GenBank/DDBJ whole genome shotgun (WGS) entry which is preliminary data.</text>
</comment>
<accession>A0A9N7TQV8</accession>
<name>A0A9N7TQV8_PLEPL</name>
<protein>
    <recommendedName>
        <fullName evidence="1">Rab3GAP catalytic subunit C-terminal domain-containing protein</fullName>
    </recommendedName>
</protein>
<dbReference type="EMBL" id="CADEAL010000220">
    <property type="protein sequence ID" value="CAB1416618.1"/>
    <property type="molecule type" value="Genomic_DNA"/>
</dbReference>
<feature type="domain" description="Rab3GAP catalytic subunit C-terminal" evidence="1">
    <location>
        <begin position="45"/>
        <end position="115"/>
    </location>
</feature>
<dbReference type="Pfam" id="PF19533">
    <property type="entry name" value="Rab3-GAP_cat_C"/>
    <property type="match status" value="1"/>
</dbReference>
<organism evidence="2 3">
    <name type="scientific">Pleuronectes platessa</name>
    <name type="common">European plaice</name>
    <dbReference type="NCBI Taxonomy" id="8262"/>
    <lineage>
        <taxon>Eukaryota</taxon>
        <taxon>Metazoa</taxon>
        <taxon>Chordata</taxon>
        <taxon>Craniata</taxon>
        <taxon>Vertebrata</taxon>
        <taxon>Euteleostomi</taxon>
        <taxon>Actinopterygii</taxon>
        <taxon>Neopterygii</taxon>
        <taxon>Teleostei</taxon>
        <taxon>Neoteleostei</taxon>
        <taxon>Acanthomorphata</taxon>
        <taxon>Carangaria</taxon>
        <taxon>Pleuronectiformes</taxon>
        <taxon>Pleuronectoidei</taxon>
        <taxon>Pleuronectidae</taxon>
        <taxon>Pleuronectes</taxon>
    </lineage>
</organism>